<name>A0A8J2K5K7_9HEXA</name>
<dbReference type="AlphaFoldDB" id="A0A8J2K5K7"/>
<accession>A0A8J2K5K7</accession>
<gene>
    <name evidence="2" type="ORF">AFUS01_LOCUS18421</name>
</gene>
<proteinExistence type="predicted"/>
<keyword evidence="1" id="KW-1133">Transmembrane helix</keyword>
<dbReference type="Proteomes" id="UP000708208">
    <property type="component" value="Unassembled WGS sequence"/>
</dbReference>
<comment type="caution">
    <text evidence="2">The sequence shown here is derived from an EMBL/GenBank/DDBJ whole genome shotgun (WGS) entry which is preliminary data.</text>
</comment>
<feature type="transmembrane region" description="Helical" evidence="1">
    <location>
        <begin position="6"/>
        <end position="31"/>
    </location>
</feature>
<keyword evidence="1" id="KW-0812">Transmembrane</keyword>
<keyword evidence="3" id="KW-1185">Reference proteome</keyword>
<organism evidence="2 3">
    <name type="scientific">Allacma fusca</name>
    <dbReference type="NCBI Taxonomy" id="39272"/>
    <lineage>
        <taxon>Eukaryota</taxon>
        <taxon>Metazoa</taxon>
        <taxon>Ecdysozoa</taxon>
        <taxon>Arthropoda</taxon>
        <taxon>Hexapoda</taxon>
        <taxon>Collembola</taxon>
        <taxon>Symphypleona</taxon>
        <taxon>Sminthuridae</taxon>
        <taxon>Allacma</taxon>
    </lineage>
</organism>
<keyword evidence="1" id="KW-0472">Membrane</keyword>
<dbReference type="EMBL" id="CAJVCH010183148">
    <property type="protein sequence ID" value="CAG7729727.1"/>
    <property type="molecule type" value="Genomic_DNA"/>
</dbReference>
<sequence>MGVSTILYKILCAVSAVLGIIVMIVCAIYLAKSVQIASYSLKTSFSECHQEQINPAFSSSNCKYFRIRLSAAIIGIICGIIQW</sequence>
<evidence type="ECO:0000313" key="3">
    <source>
        <dbReference type="Proteomes" id="UP000708208"/>
    </source>
</evidence>
<evidence type="ECO:0000313" key="2">
    <source>
        <dbReference type="EMBL" id="CAG7729727.1"/>
    </source>
</evidence>
<reference evidence="2" key="1">
    <citation type="submission" date="2021-06" db="EMBL/GenBank/DDBJ databases">
        <authorList>
            <person name="Hodson N. C."/>
            <person name="Mongue J. A."/>
            <person name="Jaron S. K."/>
        </authorList>
    </citation>
    <scope>NUCLEOTIDE SEQUENCE</scope>
</reference>
<evidence type="ECO:0000256" key="1">
    <source>
        <dbReference type="SAM" id="Phobius"/>
    </source>
</evidence>
<protein>
    <submittedName>
        <fullName evidence="2">Uncharacterized protein</fullName>
    </submittedName>
</protein>